<feature type="compositionally biased region" description="Low complexity" evidence="8">
    <location>
        <begin position="454"/>
        <end position="468"/>
    </location>
</feature>
<keyword evidence="11" id="KW-1185">Reference proteome</keyword>
<evidence type="ECO:0000313" key="11">
    <source>
        <dbReference type="Proteomes" id="UP000000689"/>
    </source>
</evidence>
<dbReference type="InterPro" id="IPR015007">
    <property type="entry name" value="NUP2/50/61"/>
</dbReference>
<dbReference type="SMART" id="SM00160">
    <property type="entry name" value="RanBD"/>
    <property type="match status" value="1"/>
</dbReference>
<feature type="compositionally biased region" description="Polar residues" evidence="8">
    <location>
        <begin position="331"/>
        <end position="376"/>
    </location>
</feature>
<dbReference type="AlphaFoldDB" id="G0WGX5"/>
<dbReference type="GO" id="GO:0042564">
    <property type="term" value="C:NLS-dependent protein nuclear import complex"/>
    <property type="evidence" value="ECO:0007669"/>
    <property type="project" value="EnsemblFungi"/>
</dbReference>
<feature type="region of interest" description="Disordered" evidence="8">
    <location>
        <begin position="330"/>
        <end position="601"/>
    </location>
</feature>
<dbReference type="GO" id="GO:0031990">
    <property type="term" value="P:mRNA export from nucleus in response to heat stress"/>
    <property type="evidence" value="ECO:0007669"/>
    <property type="project" value="EnsemblFungi"/>
</dbReference>
<dbReference type="PROSITE" id="PS50196">
    <property type="entry name" value="RANBD1"/>
    <property type="match status" value="1"/>
</dbReference>
<dbReference type="PANTHER" id="PTHR38697">
    <property type="entry name" value="NUCLEAR PORE COMPLEX PROTEIN SIMILAR TO S. CEREVISIAE NUP2 (EUROFUNG)"/>
    <property type="match status" value="1"/>
</dbReference>
<name>G0WGX5_NAUDC</name>
<dbReference type="Gene3D" id="2.30.29.30">
    <property type="entry name" value="Pleckstrin-homology domain (PH domain)/Phosphotyrosine-binding domain (PTB)"/>
    <property type="match status" value="1"/>
</dbReference>
<gene>
    <name evidence="10" type="primary">NDAI0J01610</name>
    <name evidence="10" type="ordered locus">NDAI_0J01610</name>
</gene>
<keyword evidence="7" id="KW-0539">Nucleus</keyword>
<dbReference type="InterPro" id="IPR053074">
    <property type="entry name" value="NPC_Nucleoporin"/>
</dbReference>
<dbReference type="STRING" id="1071378.G0WGX5"/>
<evidence type="ECO:0000256" key="2">
    <source>
        <dbReference type="ARBA" id="ARBA00022448"/>
    </source>
</evidence>
<dbReference type="GO" id="GO:0030466">
    <property type="term" value="P:silent mating-type cassette heterochromatin formation"/>
    <property type="evidence" value="ECO:0007669"/>
    <property type="project" value="EnsemblFungi"/>
</dbReference>
<dbReference type="OMA" id="SDGMGHI"/>
<dbReference type="eggNOG" id="KOG0864">
    <property type="taxonomic scope" value="Eukaryota"/>
</dbReference>
<dbReference type="Pfam" id="PF00638">
    <property type="entry name" value="Ran_BP1"/>
    <property type="match status" value="1"/>
</dbReference>
<feature type="compositionally biased region" description="Basic and acidic residues" evidence="8">
    <location>
        <begin position="434"/>
        <end position="453"/>
    </location>
</feature>
<keyword evidence="2" id="KW-0813">Transport</keyword>
<dbReference type="Proteomes" id="UP000000689">
    <property type="component" value="Chromosome 10"/>
</dbReference>
<evidence type="ECO:0000256" key="4">
    <source>
        <dbReference type="ARBA" id="ARBA00022927"/>
    </source>
</evidence>
<evidence type="ECO:0000256" key="8">
    <source>
        <dbReference type="SAM" id="MobiDB-lite"/>
    </source>
</evidence>
<dbReference type="GO" id="GO:0000973">
    <property type="term" value="P:post-transcriptional tethering of RNA polymerase II gene DNA at nuclear periphery"/>
    <property type="evidence" value="ECO:0007669"/>
    <property type="project" value="EnsemblFungi"/>
</dbReference>
<feature type="compositionally biased region" description="Polar residues" evidence="8">
    <location>
        <begin position="529"/>
        <end position="557"/>
    </location>
</feature>
<dbReference type="GO" id="GO:0044614">
    <property type="term" value="C:nuclear pore cytoplasmic filaments"/>
    <property type="evidence" value="ECO:0007669"/>
    <property type="project" value="EnsemblFungi"/>
</dbReference>
<evidence type="ECO:0000256" key="6">
    <source>
        <dbReference type="ARBA" id="ARBA00023132"/>
    </source>
</evidence>
<keyword evidence="6" id="KW-0906">Nuclear pore complex</keyword>
<proteinExistence type="predicted"/>
<dbReference type="KEGG" id="ndi:NDAI_0J01610"/>
<evidence type="ECO:0000313" key="10">
    <source>
        <dbReference type="EMBL" id="CCD27053.1"/>
    </source>
</evidence>
<dbReference type="GO" id="GO:0044615">
    <property type="term" value="C:nuclear pore nuclear basket"/>
    <property type="evidence" value="ECO:0007669"/>
    <property type="project" value="EnsemblFungi"/>
</dbReference>
<feature type="compositionally biased region" description="Polar residues" evidence="8">
    <location>
        <begin position="474"/>
        <end position="493"/>
    </location>
</feature>
<evidence type="ECO:0000256" key="1">
    <source>
        <dbReference type="ARBA" id="ARBA00004567"/>
    </source>
</evidence>
<dbReference type="OrthoDB" id="185618at2759"/>
<dbReference type="PANTHER" id="PTHR38697:SF1">
    <property type="entry name" value="NUCLEAR PORE COMPLEX PROTEIN SIMILAR TO S. CEREVISIAE NUP2 (EUROFUNG)"/>
    <property type="match status" value="1"/>
</dbReference>
<dbReference type="GO" id="GO:0016973">
    <property type="term" value="P:poly(A)+ mRNA export from nucleus"/>
    <property type="evidence" value="ECO:0007669"/>
    <property type="project" value="EnsemblFungi"/>
</dbReference>
<keyword evidence="3" id="KW-0509">mRNA transport</keyword>
<feature type="compositionally biased region" description="Basic and acidic residues" evidence="8">
    <location>
        <begin position="517"/>
        <end position="528"/>
    </location>
</feature>
<dbReference type="GO" id="GO:0036228">
    <property type="term" value="P:protein localization to nuclear inner membrane"/>
    <property type="evidence" value="ECO:0007669"/>
    <property type="project" value="EnsemblFungi"/>
</dbReference>
<dbReference type="Pfam" id="PF08911">
    <property type="entry name" value="NUP50"/>
    <property type="match status" value="1"/>
</dbReference>
<dbReference type="GO" id="GO:0006611">
    <property type="term" value="P:protein export from nucleus"/>
    <property type="evidence" value="ECO:0007669"/>
    <property type="project" value="EnsemblFungi"/>
</dbReference>
<accession>G0WGX5</accession>
<evidence type="ECO:0000256" key="7">
    <source>
        <dbReference type="ARBA" id="ARBA00023242"/>
    </source>
</evidence>
<comment type="subcellular location">
    <subcellularLocation>
        <location evidence="1">Nucleus</location>
        <location evidence="1">Nuclear pore complex</location>
    </subcellularLocation>
</comment>
<keyword evidence="4" id="KW-0653">Protein transport</keyword>
<feature type="region of interest" description="Disordered" evidence="8">
    <location>
        <begin position="230"/>
        <end position="293"/>
    </location>
</feature>
<evidence type="ECO:0000256" key="5">
    <source>
        <dbReference type="ARBA" id="ARBA00023010"/>
    </source>
</evidence>
<feature type="region of interest" description="Disordered" evidence="8">
    <location>
        <begin position="121"/>
        <end position="210"/>
    </location>
</feature>
<feature type="compositionally biased region" description="Low complexity" evidence="8">
    <location>
        <begin position="243"/>
        <end position="255"/>
    </location>
</feature>
<dbReference type="GO" id="GO:0005737">
    <property type="term" value="C:cytoplasm"/>
    <property type="evidence" value="ECO:0007669"/>
    <property type="project" value="EnsemblFungi"/>
</dbReference>
<feature type="compositionally biased region" description="Acidic residues" evidence="8">
    <location>
        <begin position="149"/>
        <end position="161"/>
    </location>
</feature>
<dbReference type="HOGENOM" id="CLU_018357_0_0_1"/>
<protein>
    <recommendedName>
        <fullName evidence="9">RanBD1 domain-containing protein</fullName>
    </recommendedName>
</protein>
<evidence type="ECO:0000259" key="9">
    <source>
        <dbReference type="PROSITE" id="PS50196"/>
    </source>
</evidence>
<dbReference type="InterPro" id="IPR011993">
    <property type="entry name" value="PH-like_dom_sf"/>
</dbReference>
<dbReference type="SUPFAM" id="SSF50729">
    <property type="entry name" value="PH domain-like"/>
    <property type="match status" value="1"/>
</dbReference>
<dbReference type="GO" id="GO:0031509">
    <property type="term" value="P:subtelomeric heterochromatin formation"/>
    <property type="evidence" value="ECO:0007669"/>
    <property type="project" value="EnsemblFungi"/>
</dbReference>
<reference evidence="10 11" key="1">
    <citation type="journal article" date="2011" name="Proc. Natl. Acad. Sci. U.S.A.">
        <title>Evolutionary erosion of yeast sex chromosomes by mating-type switching accidents.</title>
        <authorList>
            <person name="Gordon J.L."/>
            <person name="Armisen D."/>
            <person name="Proux-Wera E."/>
            <person name="Oheigeartaigh S.S."/>
            <person name="Byrne K.P."/>
            <person name="Wolfe K.H."/>
        </authorList>
    </citation>
    <scope>NUCLEOTIDE SEQUENCE [LARGE SCALE GENOMIC DNA]</scope>
    <source>
        <strain evidence="11">ATCC 10597 / BCRC 20456 / CBS 421 / NBRC 0211 / NRRL Y-12639</strain>
    </source>
</reference>
<dbReference type="eggNOG" id="KOG4719">
    <property type="taxonomic scope" value="Eukaryota"/>
</dbReference>
<feature type="domain" description="RanBD1" evidence="9">
    <location>
        <begin position="586"/>
        <end position="729"/>
    </location>
</feature>
<feature type="compositionally biased region" description="Basic and acidic residues" evidence="8">
    <location>
        <begin position="577"/>
        <end position="589"/>
    </location>
</feature>
<dbReference type="GO" id="GO:0061676">
    <property type="term" value="F:importin-alpha family protein binding"/>
    <property type="evidence" value="ECO:0007669"/>
    <property type="project" value="EnsemblFungi"/>
</dbReference>
<dbReference type="GO" id="GO:0031267">
    <property type="term" value="F:small GTPase binding"/>
    <property type="evidence" value="ECO:0007669"/>
    <property type="project" value="EnsemblFungi"/>
</dbReference>
<organism evidence="10 11">
    <name type="scientific">Naumovozyma dairenensis (strain ATCC 10597 / BCRC 20456 / CBS 421 / NBRC 0211 / NRRL Y-12639)</name>
    <name type="common">Saccharomyces dairenensis</name>
    <dbReference type="NCBI Taxonomy" id="1071378"/>
    <lineage>
        <taxon>Eukaryota</taxon>
        <taxon>Fungi</taxon>
        <taxon>Dikarya</taxon>
        <taxon>Ascomycota</taxon>
        <taxon>Saccharomycotina</taxon>
        <taxon>Saccharomycetes</taxon>
        <taxon>Saccharomycetales</taxon>
        <taxon>Saccharomycetaceae</taxon>
        <taxon>Naumovozyma</taxon>
    </lineage>
</organism>
<dbReference type="GO" id="GO:0000781">
    <property type="term" value="C:chromosome, telomeric region"/>
    <property type="evidence" value="ECO:0007669"/>
    <property type="project" value="GOC"/>
</dbReference>
<feature type="compositionally biased region" description="Basic and acidic residues" evidence="8">
    <location>
        <begin position="494"/>
        <end position="505"/>
    </location>
</feature>
<dbReference type="InterPro" id="IPR000156">
    <property type="entry name" value="Ran_bind_dom"/>
</dbReference>
<dbReference type="GeneID" id="11494617"/>
<dbReference type="GO" id="GO:0017056">
    <property type="term" value="F:structural constituent of nuclear pore"/>
    <property type="evidence" value="ECO:0007669"/>
    <property type="project" value="EnsemblFungi"/>
</dbReference>
<dbReference type="RefSeq" id="XP_003672296.1">
    <property type="nucleotide sequence ID" value="XM_003672248.1"/>
</dbReference>
<dbReference type="EMBL" id="HE580276">
    <property type="protein sequence ID" value="CCD27053.1"/>
    <property type="molecule type" value="Genomic_DNA"/>
</dbReference>
<sequence length="729" mass="79157">MAKRVAVGQLTSDNVLDEDTEEITHTPSIASFSVMSGRKIAMPKRKMMSFTTPKGDSIAANAFSSFKNKQTLSSTTNENAKFKALNLQFKDKIVQCVANDPIADLSPIFVKYETFRKSIKGTPTDVSPAVQTSTISPPKRTVATNSSEAIDEDSSSSEEEEKEIKVEGPSFTIASKPITGDSVFSFGPKKQEPKNDSDSESEVEIKGPQFTFTGEVKSNVFKLPETSKLTDKTVNNQTEKKTSPFTFSTTGPSSTVATTESTPNPDLADTKEAGFSLDSKVEAPSGGSIESKPFTFGASIAASAESKPNLFASNGPIIDFKKEESKLNPFSLGNSTSAIDTSTSKSAFSFDSTTKNVNEDVTTENKTPSFSFSKNMNKSDKASPEDVKTPSFTFGKAPTSSTEKIIPSFSFGKTELPSTDNKVEVKKPSFTFGKTEKPTDSESPEVKDEKDTTSKPSFTFGTSTSSDSRPAFSFGSNQQTNAQAPSFSFGKTTDTPKEESKDETGSKSLFTFGKTTDIPKEENKDETTTKPSFTFGTASTTAPSFTFGNPKTETSIMEETKPVPSAGFKFSLPYEQKTSDDATQDKAEPTTDVADENATVEEASKPLDLQNGEEDETALFTQRSKLMIFNPETKQYDSRGVGEMKVLQRKDDKSKIRLLCRSDGMGHILLNTTVVKSFSYAPLAEDNDNLVKTPTVDSEGKLTTYIVKFKLKSDGRSFIKSIEDAKKDM</sequence>
<dbReference type="GO" id="GO:0006607">
    <property type="term" value="P:NLS-bearing protein import into nucleus"/>
    <property type="evidence" value="ECO:0007669"/>
    <property type="project" value="EnsemblFungi"/>
</dbReference>
<evidence type="ECO:0000256" key="3">
    <source>
        <dbReference type="ARBA" id="ARBA00022816"/>
    </source>
</evidence>
<keyword evidence="5" id="KW-0811">Translocation</keyword>
<feature type="compositionally biased region" description="Basic and acidic residues" evidence="8">
    <location>
        <begin position="377"/>
        <end position="388"/>
    </location>
</feature>